<protein>
    <submittedName>
        <fullName evidence="1">Putative centromere binding protein b</fullName>
    </submittedName>
</protein>
<dbReference type="EMBL" id="MCFK01005601">
    <property type="protein sequence ID" value="RKF59908.1"/>
    <property type="molecule type" value="Genomic_DNA"/>
</dbReference>
<dbReference type="Proteomes" id="UP000286134">
    <property type="component" value="Unassembled WGS sequence"/>
</dbReference>
<evidence type="ECO:0000313" key="2">
    <source>
        <dbReference type="Proteomes" id="UP000286134"/>
    </source>
</evidence>
<evidence type="ECO:0000313" key="1">
    <source>
        <dbReference type="EMBL" id="RKF59908.1"/>
    </source>
</evidence>
<organism evidence="1 2">
    <name type="scientific">Erysiphe neolycopersici</name>
    <dbReference type="NCBI Taxonomy" id="212602"/>
    <lineage>
        <taxon>Eukaryota</taxon>
        <taxon>Fungi</taxon>
        <taxon>Dikarya</taxon>
        <taxon>Ascomycota</taxon>
        <taxon>Pezizomycotina</taxon>
        <taxon>Leotiomycetes</taxon>
        <taxon>Erysiphales</taxon>
        <taxon>Erysiphaceae</taxon>
        <taxon>Erysiphe</taxon>
    </lineage>
</organism>
<dbReference type="STRING" id="212602.A0A420HR62"/>
<comment type="caution">
    <text evidence="1">The sequence shown here is derived from an EMBL/GenBank/DDBJ whole genome shotgun (WGS) entry which is preliminary data.</text>
</comment>
<name>A0A420HR62_9PEZI</name>
<keyword evidence="2" id="KW-1185">Reference proteome</keyword>
<gene>
    <name evidence="1" type="ORF">OnM2_056051</name>
</gene>
<dbReference type="AlphaFoldDB" id="A0A420HR62"/>
<sequence length="94" mass="10800">MTAVQEISIEDLVSKNISNGAQRLEHSSNVVEENQPKTPSQGEALSALQTVILYKQNQQTTQQWELQLLHKVEQELQRAIQDDMNQTTLDRWLL</sequence>
<reference evidence="1 2" key="1">
    <citation type="journal article" date="2018" name="BMC Genomics">
        <title>Comparative genome analyses reveal sequence features reflecting distinct modes of host-adaptation between dicot and monocot powdery mildew.</title>
        <authorList>
            <person name="Wu Y."/>
            <person name="Ma X."/>
            <person name="Pan Z."/>
            <person name="Kale S.D."/>
            <person name="Song Y."/>
            <person name="King H."/>
            <person name="Zhang Q."/>
            <person name="Presley C."/>
            <person name="Deng X."/>
            <person name="Wei C.I."/>
            <person name="Xiao S."/>
        </authorList>
    </citation>
    <scope>NUCLEOTIDE SEQUENCE [LARGE SCALE GENOMIC DNA]</scope>
    <source>
        <strain evidence="1">UMSG2</strain>
    </source>
</reference>
<accession>A0A420HR62</accession>
<proteinExistence type="predicted"/>